<reference evidence="3" key="1">
    <citation type="journal article" date="2019" name="Int. J. Syst. Evol. Microbiol.">
        <title>The Global Catalogue of Microorganisms (GCM) 10K type strain sequencing project: providing services to taxonomists for standard genome sequencing and annotation.</title>
        <authorList>
            <consortium name="The Broad Institute Genomics Platform"/>
            <consortium name="The Broad Institute Genome Sequencing Center for Infectious Disease"/>
            <person name="Wu L."/>
            <person name="Ma J."/>
        </authorList>
    </citation>
    <scope>NUCLEOTIDE SEQUENCE [LARGE SCALE GENOMIC DNA]</scope>
    <source>
        <strain evidence="3">NBRC 109019</strain>
    </source>
</reference>
<keyword evidence="2" id="KW-0966">Cell projection</keyword>
<evidence type="ECO:0000313" key="2">
    <source>
        <dbReference type="EMBL" id="BDZ53689.1"/>
    </source>
</evidence>
<accession>A0ABN6Y8Q1</accession>
<protein>
    <submittedName>
        <fullName evidence="2">Flagellar protein FlgA</fullName>
    </submittedName>
</protein>
<organism evidence="2 3">
    <name type="scientific">Agromyces marinus</name>
    <dbReference type="NCBI Taxonomy" id="1389020"/>
    <lineage>
        <taxon>Bacteria</taxon>
        <taxon>Bacillati</taxon>
        <taxon>Actinomycetota</taxon>
        <taxon>Actinomycetes</taxon>
        <taxon>Micrococcales</taxon>
        <taxon>Microbacteriaceae</taxon>
        <taxon>Agromyces</taxon>
    </lineage>
</organism>
<feature type="domain" description="SAF" evidence="1">
    <location>
        <begin position="25"/>
        <end position="88"/>
    </location>
</feature>
<name>A0ABN6Y8Q1_9MICO</name>
<dbReference type="CDD" id="cd11614">
    <property type="entry name" value="SAF_CpaB_FlgA_like"/>
    <property type="match status" value="1"/>
</dbReference>
<dbReference type="RefSeq" id="WP_286329384.1">
    <property type="nucleotide sequence ID" value="NZ_AP027734.1"/>
</dbReference>
<evidence type="ECO:0000259" key="1">
    <source>
        <dbReference type="SMART" id="SM00858"/>
    </source>
</evidence>
<dbReference type="SMART" id="SM00858">
    <property type="entry name" value="SAF"/>
    <property type="match status" value="1"/>
</dbReference>
<evidence type="ECO:0000313" key="3">
    <source>
        <dbReference type="Proteomes" id="UP001321477"/>
    </source>
</evidence>
<dbReference type="EMBL" id="AP027734">
    <property type="protein sequence ID" value="BDZ53689.1"/>
    <property type="molecule type" value="Genomic_DNA"/>
</dbReference>
<sequence length="191" mass="19259">MLGLVLIAGSTIGVWALVAAADDTTRVLVAPSTISAGTRIEPGALRTEPVRLGALADGYLVPGDVPEGGLVVIRTVRAGELVPAASVAEADTARRATVVIPTRGALAREIRPGAIVDVWTASELERGVYEPPVVLISGAEVAAVLEDDAMVATGGPSVEVLIPRDKTAAMLEALAAGDVVDLVPADAAGAD</sequence>
<keyword evidence="2" id="KW-0969">Cilium</keyword>
<proteinExistence type="predicted"/>
<dbReference type="InterPro" id="IPR013974">
    <property type="entry name" value="SAF"/>
</dbReference>
<keyword evidence="3" id="KW-1185">Reference proteome</keyword>
<dbReference type="Proteomes" id="UP001321477">
    <property type="component" value="Chromosome"/>
</dbReference>
<keyword evidence="2" id="KW-0282">Flagellum</keyword>
<gene>
    <name evidence="2" type="ORF">GCM10025870_07620</name>
</gene>